<dbReference type="Proteomes" id="UP001152888">
    <property type="component" value="Unassembled WGS sequence"/>
</dbReference>
<evidence type="ECO:0000313" key="2">
    <source>
        <dbReference type="EMBL" id="CAH2007176.1"/>
    </source>
</evidence>
<sequence length="98" mass="11019">MSRKPTDITQARTSRTHVGSLVRVPKWTSAHLAIVNIFLLFYSFSSPTVPRWHSLLGLLLCLTIIKSKRITKISVLSAAVIIWFKMTHGLMTSVTRIA</sequence>
<evidence type="ECO:0000313" key="3">
    <source>
        <dbReference type="Proteomes" id="UP001152888"/>
    </source>
</evidence>
<keyword evidence="1" id="KW-1133">Transmembrane helix</keyword>
<feature type="transmembrane region" description="Helical" evidence="1">
    <location>
        <begin position="73"/>
        <end position="91"/>
    </location>
</feature>
<accession>A0A9P0Q5L3</accession>
<keyword evidence="3" id="KW-1185">Reference proteome</keyword>
<comment type="caution">
    <text evidence="2">The sequence shown here is derived from an EMBL/GenBank/DDBJ whole genome shotgun (WGS) entry which is preliminary data.</text>
</comment>
<gene>
    <name evidence="2" type="ORF">ACAOBT_LOCUS29513</name>
</gene>
<keyword evidence="1" id="KW-0812">Transmembrane</keyword>
<evidence type="ECO:0000256" key="1">
    <source>
        <dbReference type="SAM" id="Phobius"/>
    </source>
</evidence>
<dbReference type="AlphaFoldDB" id="A0A9P0Q5L3"/>
<proteinExistence type="predicted"/>
<name>A0A9P0Q5L3_ACAOB</name>
<keyword evidence="1" id="KW-0472">Membrane</keyword>
<protein>
    <submittedName>
        <fullName evidence="2">Uncharacterized protein</fullName>
    </submittedName>
</protein>
<reference evidence="2" key="1">
    <citation type="submission" date="2022-03" db="EMBL/GenBank/DDBJ databases">
        <authorList>
            <person name="Sayadi A."/>
        </authorList>
    </citation>
    <scope>NUCLEOTIDE SEQUENCE</scope>
</reference>
<organism evidence="2 3">
    <name type="scientific">Acanthoscelides obtectus</name>
    <name type="common">Bean weevil</name>
    <name type="synonym">Bruchus obtectus</name>
    <dbReference type="NCBI Taxonomy" id="200917"/>
    <lineage>
        <taxon>Eukaryota</taxon>
        <taxon>Metazoa</taxon>
        <taxon>Ecdysozoa</taxon>
        <taxon>Arthropoda</taxon>
        <taxon>Hexapoda</taxon>
        <taxon>Insecta</taxon>
        <taxon>Pterygota</taxon>
        <taxon>Neoptera</taxon>
        <taxon>Endopterygota</taxon>
        <taxon>Coleoptera</taxon>
        <taxon>Polyphaga</taxon>
        <taxon>Cucujiformia</taxon>
        <taxon>Chrysomeloidea</taxon>
        <taxon>Chrysomelidae</taxon>
        <taxon>Bruchinae</taxon>
        <taxon>Bruchini</taxon>
        <taxon>Acanthoscelides</taxon>
    </lineage>
</organism>
<dbReference type="EMBL" id="CAKOFQ010007737">
    <property type="protein sequence ID" value="CAH2007176.1"/>
    <property type="molecule type" value="Genomic_DNA"/>
</dbReference>